<feature type="transmembrane region" description="Helical" evidence="1">
    <location>
        <begin position="29"/>
        <end position="48"/>
    </location>
</feature>
<keyword evidence="4" id="KW-1185">Reference proteome</keyword>
<keyword evidence="1" id="KW-1133">Transmembrane helix</keyword>
<name>A0A9W8P3U3_9AGAR</name>
<evidence type="ECO:0000313" key="2">
    <source>
        <dbReference type="EMBL" id="KAJ3746382.1"/>
    </source>
</evidence>
<dbReference type="EMBL" id="MU801992">
    <property type="protein sequence ID" value="KAJ3984348.1"/>
    <property type="molecule type" value="Genomic_DNA"/>
</dbReference>
<accession>A0AA38PYH4</accession>
<dbReference type="AlphaFoldDB" id="A0A9W8P3U3"/>
<reference evidence="3" key="2">
    <citation type="submission" date="2022-08" db="EMBL/GenBank/DDBJ databases">
        <authorList>
            <consortium name="DOE Joint Genome Institute"/>
            <person name="Min B."/>
            <person name="Riley R."/>
            <person name="Sierra-Patev S."/>
            <person name="Naranjo-Ortiz M."/>
            <person name="Looney B."/>
            <person name="Konkel Z."/>
            <person name="Slot J.C."/>
            <person name="Sakamoto Y."/>
            <person name="Steenwyk J.L."/>
            <person name="Rokas A."/>
            <person name="Carro J."/>
            <person name="Camarero S."/>
            <person name="Ferreira P."/>
            <person name="Molpeceres G."/>
            <person name="Ruiz-Duenas F.J."/>
            <person name="Serrano A."/>
            <person name="Henrissat B."/>
            <person name="Drula E."/>
            <person name="Hughes K.W."/>
            <person name="Mata J.L."/>
            <person name="Ishikawa N.K."/>
            <person name="Vargas-Isla R."/>
            <person name="Ushijima S."/>
            <person name="Smith C.A."/>
            <person name="Ahrendt S."/>
            <person name="Andreopoulos W."/>
            <person name="He G."/>
            <person name="Labutti K."/>
            <person name="Lipzen A."/>
            <person name="Ng V."/>
            <person name="Sandor L."/>
            <person name="Barry K."/>
            <person name="Martinez A.T."/>
            <person name="Xiao Y."/>
            <person name="Gibbons J.G."/>
            <person name="Terashima K."/>
            <person name="Hibbett D.S."/>
            <person name="Grigoriev I.V."/>
        </authorList>
    </citation>
    <scope>NUCLEOTIDE SEQUENCE</scope>
    <source>
        <strain evidence="3">TFB7829</strain>
    </source>
</reference>
<feature type="transmembrane region" description="Helical" evidence="1">
    <location>
        <begin position="158"/>
        <end position="180"/>
    </location>
</feature>
<evidence type="ECO:0000313" key="4">
    <source>
        <dbReference type="Proteomes" id="UP001142393"/>
    </source>
</evidence>
<evidence type="ECO:0000256" key="1">
    <source>
        <dbReference type="SAM" id="Phobius"/>
    </source>
</evidence>
<dbReference type="EMBL" id="JANVFU010000004">
    <property type="protein sequence ID" value="KAJ3746382.1"/>
    <property type="molecule type" value="Genomic_DNA"/>
</dbReference>
<organism evidence="2 4">
    <name type="scientific">Lentinula detonsa</name>
    <dbReference type="NCBI Taxonomy" id="2804962"/>
    <lineage>
        <taxon>Eukaryota</taxon>
        <taxon>Fungi</taxon>
        <taxon>Dikarya</taxon>
        <taxon>Basidiomycota</taxon>
        <taxon>Agaricomycotina</taxon>
        <taxon>Agaricomycetes</taxon>
        <taxon>Agaricomycetidae</taxon>
        <taxon>Agaricales</taxon>
        <taxon>Marasmiineae</taxon>
        <taxon>Omphalotaceae</taxon>
        <taxon>Lentinula</taxon>
    </lineage>
</organism>
<keyword evidence="1" id="KW-0472">Membrane</keyword>
<proteinExistence type="predicted"/>
<feature type="transmembrane region" description="Helical" evidence="1">
    <location>
        <begin position="118"/>
        <end position="138"/>
    </location>
</feature>
<dbReference type="Proteomes" id="UP001142393">
    <property type="component" value="Unassembled WGS sequence"/>
</dbReference>
<dbReference type="Proteomes" id="UP001163850">
    <property type="component" value="Unassembled WGS sequence"/>
</dbReference>
<evidence type="ECO:0000313" key="3">
    <source>
        <dbReference type="EMBL" id="KAJ3984348.1"/>
    </source>
</evidence>
<accession>A0A9W8P3U3</accession>
<reference evidence="2" key="1">
    <citation type="submission" date="2022-08" db="EMBL/GenBank/DDBJ databases">
        <authorList>
            <consortium name="DOE Joint Genome Institute"/>
            <person name="Min B."/>
            <person name="Sierra-Patev S."/>
            <person name="Naranjo-Ortiz M."/>
            <person name="Looney B."/>
            <person name="Konkel Z."/>
            <person name="Slot J.C."/>
            <person name="Sakamoto Y."/>
            <person name="Steenwyk J.L."/>
            <person name="Rokas A."/>
            <person name="Carro J."/>
            <person name="Camarero S."/>
            <person name="Ferreira P."/>
            <person name="Molpeceres G."/>
            <person name="Ruiz-duenas F.J."/>
            <person name="Serrano A."/>
            <person name="Henrissat B."/>
            <person name="Drula E."/>
            <person name="Hughes K.W."/>
            <person name="Mata J.L."/>
            <person name="Ishikawa N.K."/>
            <person name="Vargas-Isla R."/>
            <person name="Ushijima S."/>
            <person name="Smith C.A."/>
            <person name="Ahrendt S."/>
            <person name="Andreopoulos W."/>
            <person name="He G."/>
            <person name="LaButti K."/>
            <person name="Lipzen A."/>
            <person name="Ng V."/>
            <person name="Riley R."/>
            <person name="Sandor L."/>
            <person name="Barry K."/>
            <person name="Martinez A.T."/>
            <person name="Xiao Y."/>
            <person name="Gibbons J.G."/>
            <person name="Terashima K."/>
            <person name="Hibbett D.S."/>
            <person name="Grigoriev I.V."/>
        </authorList>
    </citation>
    <scope>NUCLEOTIDE SEQUENCE</scope>
    <source>
        <strain evidence="2">TFB7810</strain>
    </source>
</reference>
<comment type="caution">
    <text evidence="2">The sequence shown here is derived from an EMBL/GenBank/DDBJ whole genome shotgun (WGS) entry which is preliminary data.</text>
</comment>
<sequence>MPIPFLLVTSIFTIAILDSFKVCMTRQALIAIHSALLLWIPLSIYLTFQLLCRQALGITSASLDPELARTSVDISSRLQNIVVPSAYIHTWFMLSRLLSVLVDFGASPTGNSSTTPLLFGFSNATVMIFLSLFTIIVFGKGLEAWRIDQRLWGHFLDLYRLVMLLAENLASFLHLMIAVFEGRMQVDIVERQ</sequence>
<reference evidence="2 4" key="3">
    <citation type="journal article" date="2023" name="Proc. Natl. Acad. Sci. U.S.A.">
        <title>A global phylogenomic analysis of the shiitake genus Lentinula.</title>
        <authorList>
            <person name="Sierra-Patev S."/>
            <person name="Min B."/>
            <person name="Naranjo-Ortiz M."/>
            <person name="Looney B."/>
            <person name="Konkel Z."/>
            <person name="Slot J.C."/>
            <person name="Sakamoto Y."/>
            <person name="Steenwyk J.L."/>
            <person name="Rokas A."/>
            <person name="Carro J."/>
            <person name="Camarero S."/>
            <person name="Ferreira P."/>
            <person name="Molpeceres G."/>
            <person name="Ruiz-Duenas F.J."/>
            <person name="Serrano A."/>
            <person name="Henrissat B."/>
            <person name="Drula E."/>
            <person name="Hughes K.W."/>
            <person name="Mata J.L."/>
            <person name="Ishikawa N.K."/>
            <person name="Vargas-Isla R."/>
            <person name="Ushijima S."/>
            <person name="Smith C.A."/>
            <person name="Donoghue J."/>
            <person name="Ahrendt S."/>
            <person name="Andreopoulos W."/>
            <person name="He G."/>
            <person name="LaButti K."/>
            <person name="Lipzen A."/>
            <person name="Ng V."/>
            <person name="Riley R."/>
            <person name="Sandor L."/>
            <person name="Barry K."/>
            <person name="Martinez A.T."/>
            <person name="Xiao Y."/>
            <person name="Gibbons J.G."/>
            <person name="Terashima K."/>
            <person name="Grigoriev I.V."/>
            <person name="Hibbett D."/>
        </authorList>
    </citation>
    <scope>NUCLEOTIDE SEQUENCE [LARGE SCALE GENOMIC DNA]</scope>
    <source>
        <strain evidence="2 4">TFB7810</strain>
    </source>
</reference>
<keyword evidence="1" id="KW-0812">Transmembrane</keyword>
<protein>
    <submittedName>
        <fullName evidence="2">Uncharacterized protein</fullName>
    </submittedName>
</protein>
<gene>
    <name evidence="2" type="ORF">DFH05DRAFT_1484999</name>
    <name evidence="3" type="ORF">F5890DRAFT_1517679</name>
</gene>